<gene>
    <name evidence="1" type="ORF">UFOVP760_84</name>
</gene>
<organism evidence="1">
    <name type="scientific">uncultured Caudovirales phage</name>
    <dbReference type="NCBI Taxonomy" id="2100421"/>
    <lineage>
        <taxon>Viruses</taxon>
        <taxon>Duplodnaviria</taxon>
        <taxon>Heunggongvirae</taxon>
        <taxon>Uroviricota</taxon>
        <taxon>Caudoviricetes</taxon>
        <taxon>Peduoviridae</taxon>
        <taxon>Maltschvirus</taxon>
        <taxon>Maltschvirus maltsch</taxon>
    </lineage>
</organism>
<accession>A0A6J7X5M9</accession>
<sequence length="244" mass="28615">MKCITCKEEIINDWRKDKVFRKIKPLLYCSRNCSNSRGVRSEATKLKIAQSLKGRKRNIPGLPGYKPKTYIDCVCVTCGDTFTVQAGYEKKTCSKVCASYLRSINRQNYLKEHGNFSTLRETFNYKDVVIDVDSNLEKAGIVYLIDELGASRIERFVSILNYWEDESHRTFNPDFICQVDNKTCIVEVKQKWNIQSEHPYNRTIPYKQHALEKYCDDKGYKMLWLDFNTAPVLKTIYKRILNER</sequence>
<evidence type="ECO:0000313" key="1">
    <source>
        <dbReference type="EMBL" id="CAB5226305.1"/>
    </source>
</evidence>
<proteinExistence type="predicted"/>
<name>A0A6J7X5M9_9CAUD</name>
<reference evidence="1" key="1">
    <citation type="submission" date="2020-05" db="EMBL/GenBank/DDBJ databases">
        <authorList>
            <person name="Chiriac C."/>
            <person name="Salcher M."/>
            <person name="Ghai R."/>
            <person name="Kavagutti S V."/>
        </authorList>
    </citation>
    <scope>NUCLEOTIDE SEQUENCE</scope>
</reference>
<dbReference type="EMBL" id="LR798360">
    <property type="protein sequence ID" value="CAB5226305.1"/>
    <property type="molecule type" value="Genomic_DNA"/>
</dbReference>
<protein>
    <submittedName>
        <fullName evidence="1">Uncharacterized protein</fullName>
    </submittedName>
</protein>